<name>A0A0P9DBQ4_9CHLR</name>
<keyword evidence="1" id="KW-0472">Membrane</keyword>
<proteinExistence type="predicted"/>
<reference evidence="2 3" key="1">
    <citation type="submission" date="2015-09" db="EMBL/GenBank/DDBJ databases">
        <title>Draft genome sequence of Kouleothrix aurantiaca JCM 19913.</title>
        <authorList>
            <person name="Hemp J."/>
        </authorList>
    </citation>
    <scope>NUCLEOTIDE SEQUENCE [LARGE SCALE GENOMIC DNA]</scope>
    <source>
        <strain evidence="2 3">COM-B</strain>
    </source>
</reference>
<feature type="non-terminal residue" evidence="2">
    <location>
        <position position="1"/>
    </location>
</feature>
<gene>
    <name evidence="2" type="ORF">SE17_42630</name>
</gene>
<keyword evidence="1" id="KW-0812">Transmembrane</keyword>
<accession>A0A0P9DBQ4</accession>
<evidence type="ECO:0000313" key="2">
    <source>
        <dbReference type="EMBL" id="KPV47234.1"/>
    </source>
</evidence>
<dbReference type="EMBL" id="LJCR01003435">
    <property type="protein sequence ID" value="KPV47234.1"/>
    <property type="molecule type" value="Genomic_DNA"/>
</dbReference>
<keyword evidence="1" id="KW-1133">Transmembrane helix</keyword>
<dbReference type="AlphaFoldDB" id="A0A0P9DBQ4"/>
<dbReference type="Proteomes" id="UP000050509">
    <property type="component" value="Unassembled WGS sequence"/>
</dbReference>
<comment type="caution">
    <text evidence="2">The sequence shown here is derived from an EMBL/GenBank/DDBJ whole genome shotgun (WGS) entry which is preliminary data.</text>
</comment>
<keyword evidence="3" id="KW-1185">Reference proteome</keyword>
<protein>
    <submittedName>
        <fullName evidence="2">Uncharacterized protein</fullName>
    </submittedName>
</protein>
<evidence type="ECO:0000313" key="3">
    <source>
        <dbReference type="Proteomes" id="UP000050509"/>
    </source>
</evidence>
<feature type="transmembrane region" description="Helical" evidence="1">
    <location>
        <begin position="91"/>
        <end position="112"/>
    </location>
</feature>
<evidence type="ECO:0000256" key="1">
    <source>
        <dbReference type="SAM" id="Phobius"/>
    </source>
</evidence>
<organism evidence="2 3">
    <name type="scientific">Kouleothrix aurantiaca</name>
    <dbReference type="NCBI Taxonomy" id="186479"/>
    <lineage>
        <taxon>Bacteria</taxon>
        <taxon>Bacillati</taxon>
        <taxon>Chloroflexota</taxon>
        <taxon>Chloroflexia</taxon>
        <taxon>Chloroflexales</taxon>
        <taxon>Roseiflexineae</taxon>
        <taxon>Roseiflexaceae</taxon>
        <taxon>Kouleothrix</taxon>
    </lineage>
</organism>
<sequence length="138" mass="15073">FVIGLALLFGALKRWRAIAPAAPAALAAVWATMLLVRYDLFLIPHVPEQIAALPAPYFFLSRDTLPFWALRGWLNNTYVTQNLRGDSPAELAVFAILLGIMVLSISGLLALYQRLCAQTTTPMHAEQRGAGALARPQS</sequence>